<evidence type="ECO:0000256" key="1">
    <source>
        <dbReference type="SAM" id="MobiDB-lite"/>
    </source>
</evidence>
<gene>
    <name evidence="2" type="ORF">Pmar_PMAR020606</name>
</gene>
<proteinExistence type="predicted"/>
<name>C5L7I2_PERM5</name>
<evidence type="ECO:0000313" key="3">
    <source>
        <dbReference type="Proteomes" id="UP000007800"/>
    </source>
</evidence>
<dbReference type="GeneID" id="9041188"/>
<protein>
    <submittedName>
        <fullName evidence="2">Uncharacterized protein</fullName>
    </submittedName>
</protein>
<organism evidence="3">
    <name type="scientific">Perkinsus marinus (strain ATCC 50983 / TXsc)</name>
    <dbReference type="NCBI Taxonomy" id="423536"/>
    <lineage>
        <taxon>Eukaryota</taxon>
        <taxon>Sar</taxon>
        <taxon>Alveolata</taxon>
        <taxon>Perkinsozoa</taxon>
        <taxon>Perkinsea</taxon>
        <taxon>Perkinsida</taxon>
        <taxon>Perkinsidae</taxon>
        <taxon>Perkinsus</taxon>
    </lineage>
</organism>
<evidence type="ECO:0000313" key="2">
    <source>
        <dbReference type="EMBL" id="EER07444.1"/>
    </source>
</evidence>
<accession>C5L7I2</accession>
<dbReference type="AlphaFoldDB" id="C5L7I2"/>
<dbReference type="RefSeq" id="XP_002775628.1">
    <property type="nucleotide sequence ID" value="XM_002775582.1"/>
</dbReference>
<dbReference type="EMBL" id="GG679899">
    <property type="protein sequence ID" value="EER07444.1"/>
    <property type="molecule type" value="Genomic_DNA"/>
</dbReference>
<dbReference type="OrthoDB" id="270624at2759"/>
<feature type="compositionally biased region" description="Basic and acidic residues" evidence="1">
    <location>
        <begin position="27"/>
        <end position="38"/>
    </location>
</feature>
<dbReference type="Proteomes" id="UP000007800">
    <property type="component" value="Unassembled WGS sequence"/>
</dbReference>
<keyword evidence="3" id="KW-1185">Reference proteome</keyword>
<feature type="region of interest" description="Disordered" evidence="1">
    <location>
        <begin position="23"/>
        <end position="71"/>
    </location>
</feature>
<feature type="region of interest" description="Disordered" evidence="1">
    <location>
        <begin position="86"/>
        <end position="109"/>
    </location>
</feature>
<reference evidence="2 3" key="1">
    <citation type="submission" date="2008-07" db="EMBL/GenBank/DDBJ databases">
        <authorList>
            <person name="El-Sayed N."/>
            <person name="Caler E."/>
            <person name="Inman J."/>
            <person name="Amedeo P."/>
            <person name="Hass B."/>
            <person name="Wortman J."/>
        </authorList>
    </citation>
    <scope>NUCLEOTIDE SEQUENCE [LARGE SCALE GENOMIC DNA]</scope>
    <source>
        <strain evidence="3">ATCC 50983 / TXsc</strain>
    </source>
</reference>
<dbReference type="InParanoid" id="C5L7I2"/>
<sequence length="109" mass="12321">MDSKSPITSVRWLARAAMNSGNVEAAESARDQRKKLLEEQLQQQQSGRAEEDTDDDAAEGIEKEFNMDDCDDEVETDRFANLFVEPHQDARLAKEKDPYMTGDDVGRRG</sequence>